<dbReference type="InterPro" id="IPR056386">
    <property type="entry name" value="Ig_CD22"/>
</dbReference>
<dbReference type="PROSITE" id="PS50835">
    <property type="entry name" value="IG_LIKE"/>
    <property type="match status" value="2"/>
</dbReference>
<dbReference type="EMBL" id="JBCEZU010000056">
    <property type="protein sequence ID" value="KAK9535117.1"/>
    <property type="molecule type" value="Genomic_DNA"/>
</dbReference>
<reference evidence="8 9" key="1">
    <citation type="journal article" date="2024" name="Genome Biol. Evol.">
        <title>Chromosome-level genome assembly of the viviparous eelpout Zoarces viviparus.</title>
        <authorList>
            <person name="Fuhrmann N."/>
            <person name="Brasseur M.V."/>
            <person name="Bakowski C.E."/>
            <person name="Podsiadlowski L."/>
            <person name="Prost S."/>
            <person name="Krehenwinkel H."/>
            <person name="Mayer C."/>
        </authorList>
    </citation>
    <scope>NUCLEOTIDE SEQUENCE [LARGE SCALE GENOMIC DNA]</scope>
    <source>
        <strain evidence="8">NO-MEL_2022_Ind0_liver</strain>
    </source>
</reference>
<keyword evidence="6" id="KW-0732">Signal</keyword>
<evidence type="ECO:0000256" key="3">
    <source>
        <dbReference type="ARBA" id="ARBA00045430"/>
    </source>
</evidence>
<feature type="domain" description="Ig-like" evidence="7">
    <location>
        <begin position="226"/>
        <end position="305"/>
    </location>
</feature>
<evidence type="ECO:0000256" key="5">
    <source>
        <dbReference type="SAM" id="Phobius"/>
    </source>
</evidence>
<name>A0AAW1FK69_ZOAVI</name>
<protein>
    <recommendedName>
        <fullName evidence="1">B-cell receptor CD22</fullName>
    </recommendedName>
    <alternativeName>
        <fullName evidence="2">Sialic acid-binding Ig-like lectin 2</fullName>
    </alternativeName>
</protein>
<keyword evidence="5" id="KW-0472">Membrane</keyword>
<dbReference type="Pfam" id="PF24518">
    <property type="entry name" value="Ig_CD22"/>
    <property type="match status" value="1"/>
</dbReference>
<dbReference type="SMART" id="SM00408">
    <property type="entry name" value="IGc2"/>
    <property type="match status" value="2"/>
</dbReference>
<evidence type="ECO:0000256" key="2">
    <source>
        <dbReference type="ARBA" id="ARBA00041781"/>
    </source>
</evidence>
<evidence type="ECO:0000313" key="9">
    <source>
        <dbReference type="Proteomes" id="UP001488805"/>
    </source>
</evidence>
<dbReference type="InterPro" id="IPR036179">
    <property type="entry name" value="Ig-like_dom_sf"/>
</dbReference>
<feature type="chain" id="PRO_5043676767" description="B-cell receptor CD22" evidence="6">
    <location>
        <begin position="23"/>
        <end position="435"/>
    </location>
</feature>
<dbReference type="AlphaFoldDB" id="A0AAW1FK69"/>
<dbReference type="Pfam" id="PF13895">
    <property type="entry name" value="Ig_2"/>
    <property type="match status" value="2"/>
</dbReference>
<dbReference type="Gene3D" id="2.60.40.10">
    <property type="entry name" value="Immunoglobulins"/>
    <property type="match status" value="3"/>
</dbReference>
<evidence type="ECO:0000313" key="8">
    <source>
        <dbReference type="EMBL" id="KAK9535117.1"/>
    </source>
</evidence>
<dbReference type="PANTHER" id="PTHR46013:SF4">
    <property type="entry name" value="B-CELL RECEPTOR CD22-RELATED"/>
    <property type="match status" value="1"/>
</dbReference>
<evidence type="ECO:0000259" key="7">
    <source>
        <dbReference type="PROSITE" id="PS50835"/>
    </source>
</evidence>
<feature type="transmembrane region" description="Helical" evidence="5">
    <location>
        <begin position="319"/>
        <end position="340"/>
    </location>
</feature>
<dbReference type="InterPro" id="IPR003598">
    <property type="entry name" value="Ig_sub2"/>
</dbReference>
<evidence type="ECO:0000256" key="1">
    <source>
        <dbReference type="ARBA" id="ARBA00040106"/>
    </source>
</evidence>
<comment type="caution">
    <text evidence="8">The sequence shown here is derived from an EMBL/GenBank/DDBJ whole genome shotgun (WGS) entry which is preliminary data.</text>
</comment>
<evidence type="ECO:0000256" key="6">
    <source>
        <dbReference type="SAM" id="SignalP"/>
    </source>
</evidence>
<gene>
    <name evidence="8" type="ORF">VZT92_007518</name>
</gene>
<keyword evidence="5" id="KW-1133">Transmembrane helix</keyword>
<dbReference type="SUPFAM" id="SSF48726">
    <property type="entry name" value="Immunoglobulin"/>
    <property type="match status" value="3"/>
</dbReference>
<feature type="signal peptide" evidence="6">
    <location>
        <begin position="1"/>
        <end position="22"/>
    </location>
</feature>
<comment type="function">
    <text evidence="3">Most highly expressed siglec (sialic acid-binding immunoglobulin-like lectin) on B-cells that plays a role in various aspects of B-cell biology including differentiation, antigen presentation, and trafficking to bone marrow. Binds to alpha 2,6-linked sialic acid residues of surface molecules such as CD22 itself, CD45 and IgM in a cis configuration. Can also bind to ligands on other cells as an adhesion molecule in a trans configuration. Acts as an inhibitory coreceptor on the surface of B-cells and inhibits B-cell receptor induced signaling, characterized by inhibition of the calcium mobilization and cellular activation. Mechanistically, the immunoreceptor tyrosine-based inhibitory motif domain is phosphorylated by the Src kinase LYN, which in turn leads to the recruitment of the protein tyrosine phosphatase 1/PTPN6, leading to the negative regulation of BCR signaling. If this negative signaling from is of sufficient strength, apoptosis of the B-cell can be induced.</text>
</comment>
<organism evidence="8 9">
    <name type="scientific">Zoarces viviparus</name>
    <name type="common">Viviparous eelpout</name>
    <name type="synonym">Blennius viviparus</name>
    <dbReference type="NCBI Taxonomy" id="48416"/>
    <lineage>
        <taxon>Eukaryota</taxon>
        <taxon>Metazoa</taxon>
        <taxon>Chordata</taxon>
        <taxon>Craniata</taxon>
        <taxon>Vertebrata</taxon>
        <taxon>Euteleostomi</taxon>
        <taxon>Actinopterygii</taxon>
        <taxon>Neopterygii</taxon>
        <taxon>Teleostei</taxon>
        <taxon>Neoteleostei</taxon>
        <taxon>Acanthomorphata</taxon>
        <taxon>Eupercaria</taxon>
        <taxon>Perciformes</taxon>
        <taxon>Cottioidei</taxon>
        <taxon>Zoarcales</taxon>
        <taxon>Zoarcidae</taxon>
        <taxon>Zoarcinae</taxon>
        <taxon>Zoarces</taxon>
    </lineage>
</organism>
<dbReference type="InterPro" id="IPR007110">
    <property type="entry name" value="Ig-like_dom"/>
</dbReference>
<dbReference type="InterPro" id="IPR013783">
    <property type="entry name" value="Ig-like_fold"/>
</dbReference>
<dbReference type="SMART" id="SM00409">
    <property type="entry name" value="IG"/>
    <property type="match status" value="3"/>
</dbReference>
<feature type="domain" description="Ig-like" evidence="7">
    <location>
        <begin position="139"/>
        <end position="215"/>
    </location>
</feature>
<dbReference type="PANTHER" id="PTHR46013">
    <property type="entry name" value="VASCULAR CELL ADHESION MOLECULE 1"/>
    <property type="match status" value="1"/>
</dbReference>
<comment type="subunit">
    <text evidence="4">Predominantly monomer of isoform CD22-beta. Also found as heterodimer of isoform CD22-beta and a shorter isoform. Interacts with PTPN6/SHP-1, LYN, SYK, PIK3R1/PIK3R2 and PLCG1 upon phosphorylation. Interacts with GRB2, INPP5D and SHC1 upon phosphorylation. May form a complex with INPP5D/SHIP, GRB2 and SHC1.</text>
</comment>
<proteinExistence type="predicted"/>
<accession>A0AAW1FK69</accession>
<sequence>MCIENRNLRWTLMPLFLAGVLCNTWRVDYHQRRVCAVSGSYVVIPCSFYYPDDHSGERFMWGDVKSHRSKGRIPYIYDSDSKNVTTRFQYIGDGKHNCSLKIHHVEHQDAGKYKFRFITNFKGGKWTGKVGSQLKVVDLNISVTRPDGNGTTKEGDSVIMTCVSVCDDDNLSSAFIWFKNGEPIKEGPVLYLSNMSSTNSGNYSCSLKTHTGTASGVINIDVEYGPKNTSVSVRPSTEVDVGSNITLMCSSHANPPVEDYTWFKIYDDDDIMDVGHRPEFLTADGGQYLCSATNKHGSQNSSVVAIKIKPYWATFTRDVLIIAAVAAVAVLLIVITVIALRRLHKKRMCTAKTDSEDSEEYMQEPDYVNWLAGDDNQSQEGNQCEEGTAEVIYTTVYFNNKTKSNMEQEMDSQSDDYENMIYISLQKPAVEPLVH</sequence>
<dbReference type="Proteomes" id="UP001488805">
    <property type="component" value="Unassembled WGS sequence"/>
</dbReference>
<keyword evidence="9" id="KW-1185">Reference proteome</keyword>
<keyword evidence="5" id="KW-0812">Transmembrane</keyword>
<dbReference type="InterPro" id="IPR003599">
    <property type="entry name" value="Ig_sub"/>
</dbReference>
<evidence type="ECO:0000256" key="4">
    <source>
        <dbReference type="ARBA" id="ARBA00046458"/>
    </source>
</evidence>